<feature type="compositionally biased region" description="Polar residues" evidence="1">
    <location>
        <begin position="581"/>
        <end position="591"/>
    </location>
</feature>
<dbReference type="Gene3D" id="3.10.20.230">
    <property type="entry name" value="Doublecortin domain"/>
    <property type="match status" value="2"/>
</dbReference>
<organism evidence="3">
    <name type="scientific">Phallusia mammillata</name>
    <dbReference type="NCBI Taxonomy" id="59560"/>
    <lineage>
        <taxon>Eukaryota</taxon>
        <taxon>Metazoa</taxon>
        <taxon>Chordata</taxon>
        <taxon>Tunicata</taxon>
        <taxon>Ascidiacea</taxon>
        <taxon>Phlebobranchia</taxon>
        <taxon>Ascidiidae</taxon>
        <taxon>Phallusia</taxon>
    </lineage>
</organism>
<reference evidence="3" key="1">
    <citation type="submission" date="2020-04" db="EMBL/GenBank/DDBJ databases">
        <authorList>
            <person name="Neveu A P."/>
        </authorList>
    </citation>
    <scope>NUCLEOTIDE SEQUENCE</scope>
    <source>
        <tissue evidence="3">Whole embryo</tissue>
    </source>
</reference>
<name>A0A6F9D9V8_9ASCI</name>
<dbReference type="SUPFAM" id="SSF89837">
    <property type="entry name" value="Doublecortin (DC)"/>
    <property type="match status" value="2"/>
</dbReference>
<dbReference type="GO" id="GO:0035556">
    <property type="term" value="P:intracellular signal transduction"/>
    <property type="evidence" value="ECO:0007669"/>
    <property type="project" value="InterPro"/>
</dbReference>
<dbReference type="SMART" id="SM00537">
    <property type="entry name" value="DCX"/>
    <property type="match status" value="2"/>
</dbReference>
<feature type="compositionally biased region" description="Basic and acidic residues" evidence="1">
    <location>
        <begin position="674"/>
        <end position="688"/>
    </location>
</feature>
<dbReference type="PROSITE" id="PS50309">
    <property type="entry name" value="DC"/>
    <property type="match status" value="2"/>
</dbReference>
<feature type="compositionally biased region" description="Basic and acidic residues" evidence="1">
    <location>
        <begin position="592"/>
        <end position="632"/>
    </location>
</feature>
<dbReference type="PANTHER" id="PTHR23004:SF11">
    <property type="entry name" value="PROTEIN RPI-1"/>
    <property type="match status" value="1"/>
</dbReference>
<keyword evidence="3" id="KW-0808">Transferase</keyword>
<dbReference type="GO" id="GO:0016301">
    <property type="term" value="F:kinase activity"/>
    <property type="evidence" value="ECO:0007669"/>
    <property type="project" value="UniProtKB-KW"/>
</dbReference>
<feature type="compositionally biased region" description="Basic and acidic residues" evidence="1">
    <location>
        <begin position="697"/>
        <end position="706"/>
    </location>
</feature>
<dbReference type="PANTHER" id="PTHR23004">
    <property type="entry name" value="DOUBLECORTIN DOMAIN CONTAINING 2"/>
    <property type="match status" value="1"/>
</dbReference>
<protein>
    <submittedName>
        <fullName evidence="3">Probable serine/threonine-protein kinase kinX</fullName>
    </submittedName>
</protein>
<sequence>MSTLVFEQQHQPPQQQHNTLVPMQQPETAKNVRVYLNGDRFFPGRKFVVNRRHISDFNGFLTQVTMGIKAPFGAVRNIYTPTAGHRVQDLQQLQNGMDVVAGGVEKFRPLVYKEIGQKRRPPPRRNVFDIRHHNRMNVSARWRKYVKDPCVIFVYANGDINAPALKLLLIPRVMKSWDLVLSEITEKIGLRTGQAVRKLYDMEYRLVQDPSELESGHHYVAVGTERLKKFPYGEITASLAFHHSPRRNPALPPLRRTYKPKPPPKEGGEQTYTKMYAHRKQVKEQEETTVMGASAVTGYRPLRTKKYKPQRPSGGAPPTHEGESVFHAKPVKVKRSGGGKSDQEPHPPTGESDSVFRANSRPIKADEVDEDEDTKVDLPIDQVPADVVDDDDTPLTARDDYATGGDNQEDVQVSLSGRNAEEQIEEEIRTEREEAEDLNDNDAAAPQPTAAPGRGESPSHADDEATPRDDERRESVDETQYDDVASRHDSPPAPPTDSARDSVWREDDRSNDAVPEEINNDTEVPVADNTEASFASEKQDSPQPPKSAESHSSPVNDESIDMNAKRNENSDNEADDANSEKSAASRPSSVQEDQKSEDTQEDLKPDETQDESETKPAETSDERAQTPDKEEVSPEDDDLPPKDDVNQQDPGEDAPPEDNSETPKPLEDDTNNEDDGHSTDDENVRDELTVGDSEDGQADKVSRDPDDLNLLTPSSPLPGGKQKSETGDADKEEDEDLSRSAADGEALAGSPRPDKIPGAEDDAASGITENNNDAQPLDSERSNPGEEARPDSNALTVDGDTKATTPSSIPNGTAPGVQEVQP</sequence>
<feature type="compositionally biased region" description="Basic and acidic residues" evidence="1">
    <location>
        <begin position="498"/>
        <end position="511"/>
    </location>
</feature>
<feature type="compositionally biased region" description="Basic and acidic residues" evidence="1">
    <location>
        <begin position="457"/>
        <end position="476"/>
    </location>
</feature>
<gene>
    <name evidence="3" type="primary">Dcdc2c</name>
</gene>
<dbReference type="GO" id="GO:0005874">
    <property type="term" value="C:microtubule"/>
    <property type="evidence" value="ECO:0007669"/>
    <property type="project" value="TreeGrafter"/>
</dbReference>
<feature type="domain" description="Doublecortin" evidence="2">
    <location>
        <begin position="30"/>
        <end position="113"/>
    </location>
</feature>
<feature type="domain" description="Doublecortin" evidence="2">
    <location>
        <begin position="150"/>
        <end position="233"/>
    </location>
</feature>
<accession>A0A6F9D9V8</accession>
<feature type="compositionally biased region" description="Acidic residues" evidence="1">
    <location>
        <begin position="650"/>
        <end position="660"/>
    </location>
</feature>
<dbReference type="CDD" id="cd17071">
    <property type="entry name" value="DCX1_DCDC2_like"/>
    <property type="match status" value="1"/>
</dbReference>
<dbReference type="EMBL" id="LR784372">
    <property type="protein sequence ID" value="CAB3236323.1"/>
    <property type="molecule type" value="mRNA"/>
</dbReference>
<evidence type="ECO:0000259" key="2">
    <source>
        <dbReference type="PROSITE" id="PS50309"/>
    </source>
</evidence>
<dbReference type="InterPro" id="IPR003533">
    <property type="entry name" value="Doublecortin_dom"/>
</dbReference>
<dbReference type="AlphaFoldDB" id="A0A6F9D9V8"/>
<dbReference type="Pfam" id="PF03607">
    <property type="entry name" value="DCX"/>
    <property type="match status" value="2"/>
</dbReference>
<keyword evidence="3" id="KW-0418">Kinase</keyword>
<feature type="compositionally biased region" description="Basic and acidic residues" evidence="1">
    <location>
        <begin position="778"/>
        <end position="790"/>
    </location>
</feature>
<evidence type="ECO:0000256" key="1">
    <source>
        <dbReference type="SAM" id="MobiDB-lite"/>
    </source>
</evidence>
<dbReference type="FunFam" id="3.10.20.230:FF:000008">
    <property type="entry name" value="retinitis pigmentosa 1-like 1 protein"/>
    <property type="match status" value="1"/>
</dbReference>
<evidence type="ECO:0000313" key="3">
    <source>
        <dbReference type="EMBL" id="CAB3236323.1"/>
    </source>
</evidence>
<feature type="compositionally biased region" description="Polar residues" evidence="1">
    <location>
        <begin position="802"/>
        <end position="811"/>
    </location>
</feature>
<proteinExistence type="evidence at transcript level"/>
<dbReference type="GO" id="GO:0005815">
    <property type="term" value="C:microtubule organizing center"/>
    <property type="evidence" value="ECO:0007669"/>
    <property type="project" value="TreeGrafter"/>
</dbReference>
<feature type="region of interest" description="Disordered" evidence="1">
    <location>
        <begin position="244"/>
        <end position="822"/>
    </location>
</feature>
<dbReference type="InterPro" id="IPR036572">
    <property type="entry name" value="Doublecortin_dom_sf"/>
</dbReference>